<proteinExistence type="predicted"/>
<keyword evidence="2" id="KW-1185">Reference proteome</keyword>
<name>A0ABY9T2L7_BREBE</name>
<evidence type="ECO:0008006" key="3">
    <source>
        <dbReference type="Google" id="ProtNLM"/>
    </source>
</evidence>
<dbReference type="RefSeq" id="WP_310766310.1">
    <property type="nucleotide sequence ID" value="NZ_CP134050.1"/>
</dbReference>
<evidence type="ECO:0000313" key="1">
    <source>
        <dbReference type="EMBL" id="WNC14355.1"/>
    </source>
</evidence>
<sequence length="572" mass="65973">MQRFPNPGSDIPTFIRIFQILHSYLKNNGSFSLDDMSSTLTYTNLASSSGYMGEQALRLSTRNDRSRDPLYNQSKMYAELYRILGWIQSTEEKTLEFSFTYLGEHMASAKSNPLPLFQESLLGINYPNEVISVKSDNKIRPFATILRCMLDLDEILCRDEMIIGPLSLNDVDNNYRVMIDMIRKIRREKNNNKELADALNKLSESTKIKVNTLHNYTRFPLAALKYSGWVSSDKIKIYKGRGTMLKLTDEGRKRAEWIKSSIDIGAEISEHESKEDLDKIIRISFFKMLERSYFDISSIREELASEFADIEEIYRNKDILLSPYQTFRREKLESALGKYYKSEKNMIDEQAKKLPSDHLPSYEVEKQKVLKSTIVLKEIVSDKPKFSNGIALQIHEKKAVYGEDIDNIVEQLIKEYETADKTVFYPLVANLFQLLGFPCENPRHGINYQRWDAIIVDDQYCIPIEIKSPSEEEFISVKAIRQALENKIVLLSRKVHPTNFESPSFVVGFNSPNERADVGRLISDIYDTFGIKIAVFDLRTLLILVVQKVLRGKTITMEQLRMLGGIIDVQDI</sequence>
<dbReference type="EMBL" id="CP134050">
    <property type="protein sequence ID" value="WNC14355.1"/>
    <property type="molecule type" value="Genomic_DNA"/>
</dbReference>
<dbReference type="Proteomes" id="UP001256827">
    <property type="component" value="Chromosome"/>
</dbReference>
<organism evidence="1 2">
    <name type="scientific">Brevibacillus brevis</name>
    <name type="common">Bacillus brevis</name>
    <dbReference type="NCBI Taxonomy" id="1393"/>
    <lineage>
        <taxon>Bacteria</taxon>
        <taxon>Bacillati</taxon>
        <taxon>Bacillota</taxon>
        <taxon>Bacilli</taxon>
        <taxon>Bacillales</taxon>
        <taxon>Paenibacillaceae</taxon>
        <taxon>Brevibacillus</taxon>
    </lineage>
</organism>
<accession>A0ABY9T2L7</accession>
<reference evidence="1 2" key="1">
    <citation type="submission" date="2023-09" db="EMBL/GenBank/DDBJ databases">
        <title>Complete Genome and Methylome dissection of Bacillus brevis NEB573 original source of BbsI restriction endonuclease.</title>
        <authorList>
            <person name="Fomenkov A."/>
            <person name="Roberts R.D."/>
        </authorList>
    </citation>
    <scope>NUCLEOTIDE SEQUENCE [LARGE SCALE GENOMIC DNA]</scope>
    <source>
        <strain evidence="1 2">NEB573</strain>
    </source>
</reference>
<protein>
    <recommendedName>
        <fullName evidence="3">Restriction endonuclease</fullName>
    </recommendedName>
</protein>
<evidence type="ECO:0000313" key="2">
    <source>
        <dbReference type="Proteomes" id="UP001256827"/>
    </source>
</evidence>
<gene>
    <name evidence="1" type="ORF">RGB73_27395</name>
</gene>